<keyword evidence="1" id="KW-0812">Transmembrane</keyword>
<evidence type="ECO:0000313" key="2">
    <source>
        <dbReference type="EMBL" id="OCA15301.1"/>
    </source>
</evidence>
<dbReference type="EMBL" id="KV460891">
    <property type="protein sequence ID" value="OCA15301.1"/>
    <property type="molecule type" value="Genomic_DNA"/>
</dbReference>
<keyword evidence="1" id="KW-1133">Transmembrane helix</keyword>
<reference evidence="2" key="1">
    <citation type="submission" date="2009-11" db="EMBL/GenBank/DDBJ databases">
        <authorList>
            <consortium name="US DOE Joint Genome Institute (JGI-PGF)"/>
            <person name="Ottilar R."/>
            <person name="Schmutz J."/>
            <person name="Salamov A."/>
            <person name="Cheng J.F."/>
            <person name="Lucas S."/>
            <person name="Pitluck S."/>
            <person name="Gundlach H."/>
            <person name="Guo Y."/>
            <person name="Haberer G."/>
            <person name="Nasrallah J."/>
            <person name="Mayer K.F.X."/>
            <person name="van de Peer Y."/>
            <person name="Weigel D."/>
            <person name="Grigoriev I.V."/>
        </authorList>
    </citation>
    <scope>NUCLEOTIDE SEQUENCE</scope>
    <source>
        <strain evidence="2">Nigerian</strain>
    </source>
</reference>
<evidence type="ECO:0000256" key="1">
    <source>
        <dbReference type="SAM" id="Phobius"/>
    </source>
</evidence>
<keyword evidence="1" id="KW-0472">Membrane</keyword>
<gene>
    <name evidence="2" type="ORF">XENTR_v90030138mg</name>
</gene>
<reference evidence="2" key="3">
    <citation type="submission" date="2016-05" db="EMBL/GenBank/DDBJ databases">
        <title>WGS assembly of Xenopus tropicalis.</title>
        <authorList>
            <person name="Sessions A."/>
            <person name="Jenkins J."/>
            <person name="Mitros T."/>
            <person name="Lyons J.T."/>
            <person name="Dichmann D.S."/>
            <person name="Robert J."/>
            <person name="Harland R.M."/>
            <person name="Rokhsar D.S."/>
        </authorList>
    </citation>
    <scope>NUCLEOTIDE SEQUENCE</scope>
    <source>
        <strain evidence="2">Nigerian</strain>
    </source>
</reference>
<proteinExistence type="predicted"/>
<accession>A0A1B8XXB1</accession>
<reference evidence="2" key="2">
    <citation type="journal article" date="2010" name="Science">
        <title>The genome of the Western clawed frog Xenopus tropicalis.</title>
        <authorList>
            <person name="Hellsten U."/>
            <person name="Harland R.M."/>
            <person name="Gilchrist M.J."/>
            <person name="Hendrix D."/>
            <person name="Jurka J."/>
            <person name="Kapitonov V."/>
            <person name="Ovcharenko I."/>
            <person name="Putnam N.H."/>
            <person name="Shu S."/>
            <person name="Taher L."/>
            <person name="Blitz I.L."/>
            <person name="Blumberg B."/>
            <person name="Dichmann D.S."/>
            <person name="Dubchak I."/>
            <person name="Amaya E."/>
            <person name="Detter J.C."/>
            <person name="Fletcher R."/>
            <person name="Gerhard D.S."/>
            <person name="Goodstein D."/>
            <person name="Graves T."/>
            <person name="Grigoriev I.V."/>
            <person name="Grimwood J."/>
            <person name="Kawashima T."/>
            <person name="Lindquist E."/>
            <person name="Lucas S.M."/>
            <person name="Mead P.E."/>
            <person name="Mitros T."/>
            <person name="Ogino H."/>
            <person name="Ohta Y."/>
            <person name="Poliakov A.V."/>
            <person name="Pollet N."/>
            <person name="Robert J."/>
            <person name="Salamov A."/>
            <person name="Sater A.K."/>
            <person name="Schmutz J."/>
            <person name="Terry A."/>
            <person name="Vize P.D."/>
            <person name="Warren W.C."/>
            <person name="Wells D."/>
            <person name="Wills A."/>
            <person name="Wilson R.K."/>
            <person name="Zimmerman L.B."/>
            <person name="Zorn A.M."/>
            <person name="Grainger R."/>
            <person name="Grammer T."/>
            <person name="Khokha M.K."/>
            <person name="Richardson P.M."/>
            <person name="Rokhsar D.S."/>
        </authorList>
    </citation>
    <scope>NUCLEOTIDE SEQUENCE [LARGE SCALE GENOMIC DNA]</scope>
    <source>
        <strain evidence="2">Nigerian</strain>
    </source>
</reference>
<name>A0A1B8XXB1_XENTR</name>
<organism evidence="2">
    <name type="scientific">Xenopus tropicalis</name>
    <name type="common">Western clawed frog</name>
    <name type="synonym">Silurana tropicalis</name>
    <dbReference type="NCBI Taxonomy" id="8364"/>
    <lineage>
        <taxon>Eukaryota</taxon>
        <taxon>Metazoa</taxon>
        <taxon>Chordata</taxon>
        <taxon>Craniata</taxon>
        <taxon>Vertebrata</taxon>
        <taxon>Euteleostomi</taxon>
        <taxon>Amphibia</taxon>
        <taxon>Batrachia</taxon>
        <taxon>Anura</taxon>
        <taxon>Pipoidea</taxon>
        <taxon>Pipidae</taxon>
        <taxon>Xenopodinae</taxon>
        <taxon>Xenopus</taxon>
        <taxon>Silurana</taxon>
    </lineage>
</organism>
<sequence>MNQGRGGGGEERLDFLIFYFFVGIYFLGRILWQQTTIEPYDVSRQSNKHLHQMF</sequence>
<dbReference type="AlphaFoldDB" id="A0A1B8XXB1"/>
<feature type="transmembrane region" description="Helical" evidence="1">
    <location>
        <begin position="12"/>
        <end position="32"/>
    </location>
</feature>
<protein>
    <submittedName>
        <fullName evidence="2">Uncharacterized protein</fullName>
    </submittedName>
</protein>